<feature type="region of interest" description="Disordered" evidence="2">
    <location>
        <begin position="629"/>
        <end position="663"/>
    </location>
</feature>
<dbReference type="GO" id="GO:0051726">
    <property type="term" value="P:regulation of cell cycle"/>
    <property type="evidence" value="ECO:0007669"/>
    <property type="project" value="InterPro"/>
</dbReference>
<evidence type="ECO:0000313" key="5">
    <source>
        <dbReference type="Proteomes" id="UP000186817"/>
    </source>
</evidence>
<reference evidence="4 5" key="1">
    <citation type="submission" date="2016-02" db="EMBL/GenBank/DDBJ databases">
        <title>Genome analysis of coral dinoflagellate symbionts highlights evolutionary adaptations to a symbiotic lifestyle.</title>
        <authorList>
            <person name="Aranda M."/>
            <person name="Li Y."/>
            <person name="Liew Y.J."/>
            <person name="Baumgarten S."/>
            <person name="Simakov O."/>
            <person name="Wilson M."/>
            <person name="Piel J."/>
            <person name="Ashoor H."/>
            <person name="Bougouffa S."/>
            <person name="Bajic V.B."/>
            <person name="Ryu T."/>
            <person name="Ravasi T."/>
            <person name="Bayer T."/>
            <person name="Micklem G."/>
            <person name="Kim H."/>
            <person name="Bhak J."/>
            <person name="Lajeunesse T.C."/>
            <person name="Voolstra C.R."/>
        </authorList>
    </citation>
    <scope>NUCLEOTIDE SEQUENCE [LARGE SCALE GENOMIC DNA]</scope>
    <source>
        <strain evidence="4 5">CCMP2467</strain>
    </source>
</reference>
<dbReference type="PANTHER" id="PTHR46528:SF1">
    <property type="entry name" value="PROTEIN SON"/>
    <property type="match status" value="1"/>
</dbReference>
<keyword evidence="3" id="KW-0732">Signal</keyword>
<gene>
    <name evidence="4" type="ORF">AK812_SmicGene38229</name>
</gene>
<evidence type="ECO:0000256" key="1">
    <source>
        <dbReference type="SAM" id="Coils"/>
    </source>
</evidence>
<dbReference type="Proteomes" id="UP000186817">
    <property type="component" value="Unassembled WGS sequence"/>
</dbReference>
<evidence type="ECO:0000313" key="4">
    <source>
        <dbReference type="EMBL" id="OLP81257.1"/>
    </source>
</evidence>
<dbReference type="GO" id="GO:0003723">
    <property type="term" value="F:RNA binding"/>
    <property type="evidence" value="ECO:0007669"/>
    <property type="project" value="InterPro"/>
</dbReference>
<feature type="chain" id="PRO_5013000187" description="Reticulocyte-binding protein 2-like a" evidence="3">
    <location>
        <begin position="25"/>
        <end position="1423"/>
    </location>
</feature>
<keyword evidence="5" id="KW-1185">Reference proteome</keyword>
<dbReference type="InterPro" id="IPR032922">
    <property type="entry name" value="SON"/>
</dbReference>
<comment type="caution">
    <text evidence="4">The sequence shown here is derived from an EMBL/GenBank/DDBJ whole genome shotgun (WGS) entry which is preliminary data.</text>
</comment>
<dbReference type="PANTHER" id="PTHR46528">
    <property type="entry name" value="PROTEIN SON"/>
    <property type="match status" value="1"/>
</dbReference>
<dbReference type="EMBL" id="LSRX01001298">
    <property type="protein sequence ID" value="OLP81257.1"/>
    <property type="molecule type" value="Genomic_DNA"/>
</dbReference>
<feature type="signal peptide" evidence="3">
    <location>
        <begin position="1"/>
        <end position="24"/>
    </location>
</feature>
<feature type="region of interest" description="Disordered" evidence="2">
    <location>
        <begin position="881"/>
        <end position="907"/>
    </location>
</feature>
<proteinExistence type="predicted"/>
<feature type="region of interest" description="Disordered" evidence="2">
    <location>
        <begin position="365"/>
        <end position="510"/>
    </location>
</feature>
<sequence length="1423" mass="157284">MGSPRWLLLATAVTGRRLVCGIMAAPPTRRRWADFEEDEDLSDIHRGLLGVAHIVRQQGAQPGRMLSGQPGQHAGNVPCCLLRTESLEVAAWILTWLEIDRWPSGIRAIWRGEDFLLLRMSHACLVYSSAAICLQAETFTSSRDLTSAGAPTLMFSKGKYGKGKAGTGGTWWGGGGCMGKGKGTKGYGYGDREAWNPDWSPLQHQAPPPGYECEGRTSTRRLLGRDSMAKKFLRPYAASSGDFLYGDGTDMETLAKTCLRQLLTTEILTFLKDNKAMLYEHLARVTAHGALLYVGGLHALDGLIKADGLAAWCSQVPSDEFVQKALDKWKAGGKKPTAAAAFLVDAYKARKKSEAAWKQAGTLIRGDDSDDAADDRARALSSSSSSKTPKKSKKARKAKKDKDGRKHKKRSSSSSSESNKKKHEKSKKDKDAKEDEKKAQKDEKHKDKDKDADKKAKDGKKNEKKAQKTEKDRRKDKRKSSSSSEKDKKKKKHKSSRSSSPDQPDTATAPEKMTIHFVSALDSNGGIIAEATDRVHEVKLEDDLTVAGAAGYVLEEQGMPGDLVNWTAHVLRDGKCVPIAANTTPATAAPEVVFVRKIGLAARMAAAFTAVLLVCIQLWALAFSARSSSSSSTSSSSSSDSPPNDGAGVPVPPAALGPAAEPPPMLPAAALHPAAVPGDVPADRGRGWALRRMWRPAAGALCGGSPGGQLCTFGLGGTALPAGAAGQCYLCDSEALQAHYNDRHTGLLTHFLVTLDEVGLRAALDHVQQVLGPEARADMEARCERALRRRDPARPRRGPRGHQRQACVFSTSTPGQAAQVLGERLANARGKGVITGALAFFWEHSPEIIFPQAVQRIQDLAGAATWNECDQRLRRHLHQRGATARERSARAQQQAEAQARRHRGEDPADWASLLESRQAQFASSSDTVAAYDRGRASQLRALQRKFPAVYAEGGRPAEEWQTELAKAFSSFAQNRSWRICRQCARMVPQSFEPKHLRSSARLQPRLPACGHCAAGVGYWVPRPSDVPEPLRKLPEEVLAALTILDVYTGPAERAPHGYWVHTSCVRFSWKPISVEERLSTLPRAAWRRGRAAYEWLVTAEACPYRDFLKCHDEFLQHRQRLLDHGDLDAATPVPWLPIRFMETIGLESAVWPHLYWDRTMCETYIRSMDARRLARAAQEANNPDGDDVPMEEPAGQLPNAQDWFEESNGHEEESEADEPQQEAATPGSLLAVSECRRLGWRLDFLEGGFVERLDQDLLHTRGDIEQLRTEKALLTTEKNGLIVEKNQLRDERDAAVSRANVAETMLGTMTREKQEMADKHSRETQAASSSLTEVNQAWQRDTKAWEDRFKATKRMLEDNQDTEYGLREKLRVERDKYKTLSEQLEKSLAREQKELKSVSSQLKEVEKENGKLRKRLNKLENEK</sequence>
<protein>
    <recommendedName>
        <fullName evidence="6">Reticulocyte-binding protein 2-like a</fullName>
    </recommendedName>
</protein>
<evidence type="ECO:0000256" key="2">
    <source>
        <dbReference type="SAM" id="MobiDB-lite"/>
    </source>
</evidence>
<organism evidence="4 5">
    <name type="scientific">Symbiodinium microadriaticum</name>
    <name type="common">Dinoflagellate</name>
    <name type="synonym">Zooxanthella microadriatica</name>
    <dbReference type="NCBI Taxonomy" id="2951"/>
    <lineage>
        <taxon>Eukaryota</taxon>
        <taxon>Sar</taxon>
        <taxon>Alveolata</taxon>
        <taxon>Dinophyceae</taxon>
        <taxon>Suessiales</taxon>
        <taxon>Symbiodiniaceae</taxon>
        <taxon>Symbiodinium</taxon>
    </lineage>
</organism>
<evidence type="ECO:0008006" key="6">
    <source>
        <dbReference type="Google" id="ProtNLM"/>
    </source>
</evidence>
<dbReference type="GO" id="GO:0043484">
    <property type="term" value="P:regulation of RNA splicing"/>
    <property type="evidence" value="ECO:0007669"/>
    <property type="project" value="InterPro"/>
</dbReference>
<feature type="region of interest" description="Disordered" evidence="2">
    <location>
        <begin position="1176"/>
        <end position="1228"/>
    </location>
</feature>
<feature type="coiled-coil region" evidence="1">
    <location>
        <begin position="1250"/>
        <end position="1284"/>
    </location>
</feature>
<dbReference type="OrthoDB" id="435682at2759"/>
<feature type="compositionally biased region" description="Basic residues" evidence="2">
    <location>
        <begin position="388"/>
        <end position="411"/>
    </location>
</feature>
<accession>A0A1Q9CEJ4</accession>
<evidence type="ECO:0000256" key="3">
    <source>
        <dbReference type="SAM" id="SignalP"/>
    </source>
</evidence>
<feature type="compositionally biased region" description="Pro residues" evidence="2">
    <location>
        <begin position="650"/>
        <end position="663"/>
    </location>
</feature>
<keyword evidence="1" id="KW-0175">Coiled coil</keyword>
<feature type="compositionally biased region" description="Basic and acidic residues" evidence="2">
    <location>
        <begin position="426"/>
        <end position="473"/>
    </location>
</feature>
<feature type="coiled-coil region" evidence="1">
    <location>
        <begin position="1367"/>
        <end position="1422"/>
    </location>
</feature>
<name>A0A1Q9CEJ4_SYMMI</name>
<feature type="compositionally biased region" description="Low complexity" evidence="2">
    <location>
        <begin position="629"/>
        <end position="649"/>
    </location>
</feature>